<name>A0A1G6U7S7_9BACT</name>
<sequence>MDMRALHTIFLFIAIFIHACGEKEDPTPLPDPDTENRSEISFGSILLEDWVAETGKIYEENWELTVNLTEGSSAQKFSIKPNQIPIEGKLELEPGLYTYAYESPSSPQFSDYLPVNISGSFEAKAGKQSLDLEGIAKSKQVVISPNFESDFPQLVEPEKLNFHRNTADFYLYFNTEELLKINIPIPESSSYLTEFLPSSRVDLSTRISIKWPEESYFYNDEYHLDASGWPRVLRSIELNSLPASQNETSGLAWIANRLFSINDGENSNEIHEIDPVNGEVVRSIIVENALNVDWEDLAHSDTHLYIGDFGNNLGGRKDLSIYVVSISDLLTADQIQAEKIEFYYPNQTDFSGNSQNHRFDCEAMVYKEGKLHLFTKNWQSEDSDHYLLSAEPGNYEAEFLGTLPIDGLVTAADIDPATGRVVLLGFLRLGSHPLEQWLWFFDGFSGNQLTDSYRKSKIGYIPIRGFPEGITYWTAGNALISSERFFLEGVYDIPPIISAVGLEGLF</sequence>
<evidence type="ECO:0000313" key="2">
    <source>
        <dbReference type="Proteomes" id="UP000199060"/>
    </source>
</evidence>
<dbReference type="Proteomes" id="UP000199060">
    <property type="component" value="Unassembled WGS sequence"/>
</dbReference>
<evidence type="ECO:0000313" key="1">
    <source>
        <dbReference type="EMBL" id="SDD36756.1"/>
    </source>
</evidence>
<keyword evidence="2" id="KW-1185">Reference proteome</keyword>
<reference evidence="2" key="1">
    <citation type="submission" date="2016-10" db="EMBL/GenBank/DDBJ databases">
        <authorList>
            <person name="Varghese N."/>
            <person name="Submissions S."/>
        </authorList>
    </citation>
    <scope>NUCLEOTIDE SEQUENCE [LARGE SCALE GENOMIC DNA]</scope>
    <source>
        <strain evidence="2">DSM 23095</strain>
    </source>
</reference>
<protein>
    <submittedName>
        <fullName evidence="1">Uncharacterized protein</fullName>
    </submittedName>
</protein>
<dbReference type="AlphaFoldDB" id="A0A1G6U7S7"/>
<proteinExistence type="predicted"/>
<dbReference type="EMBL" id="FNAC01000026">
    <property type="protein sequence ID" value="SDD36756.1"/>
    <property type="molecule type" value="Genomic_DNA"/>
</dbReference>
<gene>
    <name evidence="1" type="ORF">SAMN04488104_102648</name>
</gene>
<dbReference type="STRING" id="686796.SAMN04488104_102648"/>
<accession>A0A1G6U7S7</accession>
<organism evidence="1 2">
    <name type="scientific">Algoriphagus faecimaris</name>
    <dbReference type="NCBI Taxonomy" id="686796"/>
    <lineage>
        <taxon>Bacteria</taxon>
        <taxon>Pseudomonadati</taxon>
        <taxon>Bacteroidota</taxon>
        <taxon>Cytophagia</taxon>
        <taxon>Cytophagales</taxon>
        <taxon>Cyclobacteriaceae</taxon>
        <taxon>Algoriphagus</taxon>
    </lineage>
</organism>